<evidence type="ECO:0000256" key="8">
    <source>
        <dbReference type="ARBA" id="ARBA00022842"/>
    </source>
</evidence>
<dbReference type="InterPro" id="IPR022953">
    <property type="entry name" value="ATP_PFK"/>
</dbReference>
<keyword evidence="9" id="KW-0324">Glycolysis</keyword>
<comment type="function">
    <text evidence="2">Catalyzes the phosphorylation of D-fructose 6-phosphate to fructose 1,6-bisphosphate by ATP, the first committing step of glycolysis.</text>
</comment>
<dbReference type="EMBL" id="KQ965881">
    <property type="protein sequence ID" value="KXS09198.1"/>
    <property type="molecule type" value="Genomic_DNA"/>
</dbReference>
<evidence type="ECO:0000256" key="7">
    <source>
        <dbReference type="ARBA" id="ARBA00022840"/>
    </source>
</evidence>
<evidence type="ECO:0000256" key="4">
    <source>
        <dbReference type="ARBA" id="ARBA00022723"/>
    </source>
</evidence>
<feature type="compositionally biased region" description="Polar residues" evidence="11">
    <location>
        <begin position="72"/>
        <end position="96"/>
    </location>
</feature>
<dbReference type="Pfam" id="PF00365">
    <property type="entry name" value="PFK"/>
    <property type="match status" value="1"/>
</dbReference>
<dbReference type="PRINTS" id="PR00476">
    <property type="entry name" value="PHFRCTKINASE"/>
</dbReference>
<gene>
    <name evidence="13" type="ORF">M427DRAFT_64579</name>
</gene>
<dbReference type="UniPathway" id="UPA00109">
    <property type="reaction ID" value="UER00182"/>
</dbReference>
<dbReference type="GO" id="GO:0005524">
    <property type="term" value="F:ATP binding"/>
    <property type="evidence" value="ECO:0007669"/>
    <property type="project" value="UniProtKB-KW"/>
</dbReference>
<dbReference type="GO" id="GO:0046872">
    <property type="term" value="F:metal ion binding"/>
    <property type="evidence" value="ECO:0007669"/>
    <property type="project" value="UniProtKB-KW"/>
</dbReference>
<comment type="catalytic activity">
    <reaction evidence="10">
        <text>beta-D-fructose 6-phosphate + ATP = beta-D-fructose 1,6-bisphosphate + ADP + H(+)</text>
        <dbReference type="Rhea" id="RHEA:16109"/>
        <dbReference type="ChEBI" id="CHEBI:15378"/>
        <dbReference type="ChEBI" id="CHEBI:30616"/>
        <dbReference type="ChEBI" id="CHEBI:32966"/>
        <dbReference type="ChEBI" id="CHEBI:57634"/>
        <dbReference type="ChEBI" id="CHEBI:456216"/>
        <dbReference type="EC" id="2.7.1.11"/>
    </reaction>
</comment>
<keyword evidence="4" id="KW-0479">Metal-binding</keyword>
<dbReference type="GO" id="GO:0005737">
    <property type="term" value="C:cytoplasm"/>
    <property type="evidence" value="ECO:0007669"/>
    <property type="project" value="UniProtKB-ARBA"/>
</dbReference>
<organism evidence="13 14">
    <name type="scientific">Gonapodya prolifera (strain JEL478)</name>
    <name type="common">Monoblepharis prolifera</name>
    <dbReference type="NCBI Taxonomy" id="1344416"/>
    <lineage>
        <taxon>Eukaryota</taxon>
        <taxon>Fungi</taxon>
        <taxon>Fungi incertae sedis</taxon>
        <taxon>Chytridiomycota</taxon>
        <taxon>Chytridiomycota incertae sedis</taxon>
        <taxon>Monoblepharidomycetes</taxon>
        <taxon>Monoblepharidales</taxon>
        <taxon>Gonapodyaceae</taxon>
        <taxon>Gonapodya</taxon>
    </lineage>
</organism>
<dbReference type="InterPro" id="IPR035966">
    <property type="entry name" value="PKF_sf"/>
</dbReference>
<keyword evidence="7" id="KW-0067">ATP-binding</keyword>
<dbReference type="Gene3D" id="3.40.50.450">
    <property type="match status" value="1"/>
</dbReference>
<evidence type="ECO:0000256" key="3">
    <source>
        <dbReference type="ARBA" id="ARBA00022679"/>
    </source>
</evidence>
<evidence type="ECO:0000256" key="2">
    <source>
        <dbReference type="ARBA" id="ARBA00002659"/>
    </source>
</evidence>
<reference evidence="13 14" key="1">
    <citation type="journal article" date="2015" name="Genome Biol. Evol.">
        <title>Phylogenomic analyses indicate that early fungi evolved digesting cell walls of algal ancestors of land plants.</title>
        <authorList>
            <person name="Chang Y."/>
            <person name="Wang S."/>
            <person name="Sekimoto S."/>
            <person name="Aerts A.L."/>
            <person name="Choi C."/>
            <person name="Clum A."/>
            <person name="LaButti K.M."/>
            <person name="Lindquist E.A."/>
            <person name="Yee Ngan C."/>
            <person name="Ohm R.A."/>
            <person name="Salamov A.A."/>
            <person name="Grigoriev I.V."/>
            <person name="Spatafora J.W."/>
            <person name="Berbee M.L."/>
        </authorList>
    </citation>
    <scope>NUCLEOTIDE SEQUENCE [LARGE SCALE GENOMIC DNA]</scope>
    <source>
        <strain evidence="13 14">JEL478</strain>
    </source>
</reference>
<comment type="cofactor">
    <cofactor evidence="1">
        <name>Mg(2+)</name>
        <dbReference type="ChEBI" id="CHEBI:18420"/>
    </cofactor>
</comment>
<sequence>MTEAASNPSGAFYIRTLGDGRYPSPLPCEAFVSEDDVVVLRPSFKLVRVSDTPSPPPNITSPTPLRLPATGPDSTPSPATNGSQSPLSTNTPSSEGSLALPRIIPIRTSSPSPHPDAFASPLVEKAGPRAALYWDPKTVRVAVVTCGGLCPGLNNVIRGLVNTLWYRYGVQNIFGFKYGYEGLNPATSIEVPLNPWTVRDIHNFGGSILGSSRGPQDPKIMADFLSSKNIRILFTIGGDGTQKGAKSIFKECEQRGYEISVVGIPKTIDNDLAYCDRTFGFETAVAQAQPPLLAAHEEARGARNGIGIVKLMGRDSGFIALHASLGSGDVNLLLLPEMNFTMEQIVDYCVKRFTEPVRGMSNTVRDHVLIVVAEGAGQNLCTPSGGLGRDKSGNQVYGDIGVWLKSELGKQLKARGIEHSIKYIDPSYTIRAAVVNASDAAFTLQLGQAAAHCALAGKTDCIVGIVNGLFVHLPISRVIEFRKKVDLRGPTFQAFLDASGMPIDMARQSEHKSAEQD</sequence>
<dbReference type="SUPFAM" id="SSF53784">
    <property type="entry name" value="Phosphofructokinase"/>
    <property type="match status" value="1"/>
</dbReference>
<evidence type="ECO:0000256" key="11">
    <source>
        <dbReference type="SAM" id="MobiDB-lite"/>
    </source>
</evidence>
<keyword evidence="14" id="KW-1185">Reference proteome</keyword>
<dbReference type="PANTHER" id="PTHR45770">
    <property type="entry name" value="ATP-DEPENDENT 6-PHOSPHOFRUCTOKINASE 1"/>
    <property type="match status" value="1"/>
</dbReference>
<name>A0A138ZXG6_GONPJ</name>
<evidence type="ECO:0000313" key="14">
    <source>
        <dbReference type="Proteomes" id="UP000070544"/>
    </source>
</evidence>
<evidence type="ECO:0000259" key="12">
    <source>
        <dbReference type="Pfam" id="PF00365"/>
    </source>
</evidence>
<evidence type="ECO:0000256" key="1">
    <source>
        <dbReference type="ARBA" id="ARBA00001946"/>
    </source>
</evidence>
<dbReference type="GO" id="GO:0003872">
    <property type="term" value="F:6-phosphofructokinase activity"/>
    <property type="evidence" value="ECO:0007669"/>
    <property type="project" value="UniProtKB-EC"/>
</dbReference>
<evidence type="ECO:0000256" key="6">
    <source>
        <dbReference type="ARBA" id="ARBA00022777"/>
    </source>
</evidence>
<dbReference type="InterPro" id="IPR050929">
    <property type="entry name" value="PFKA"/>
</dbReference>
<dbReference type="Proteomes" id="UP000070544">
    <property type="component" value="Unassembled WGS sequence"/>
</dbReference>
<dbReference type="GO" id="GO:0006002">
    <property type="term" value="P:fructose 6-phosphate metabolic process"/>
    <property type="evidence" value="ECO:0007669"/>
    <property type="project" value="InterPro"/>
</dbReference>
<protein>
    <submittedName>
        <fullName evidence="13">Pyrophosphate-dependent phosphofructokinase</fullName>
    </submittedName>
</protein>
<evidence type="ECO:0000313" key="13">
    <source>
        <dbReference type="EMBL" id="KXS09198.1"/>
    </source>
</evidence>
<evidence type="ECO:0000256" key="10">
    <source>
        <dbReference type="ARBA" id="ARBA00048070"/>
    </source>
</evidence>
<keyword evidence="5" id="KW-0547">Nucleotide-binding</keyword>
<feature type="domain" description="Phosphofructokinase" evidence="12">
    <location>
        <begin position="140"/>
        <end position="453"/>
    </location>
</feature>
<dbReference type="InterPro" id="IPR000023">
    <property type="entry name" value="Phosphofructokinase_dom"/>
</dbReference>
<dbReference type="FunFam" id="3.40.50.450:FF:000002">
    <property type="entry name" value="ATP-dependent 6-phosphofructokinase"/>
    <property type="match status" value="1"/>
</dbReference>
<accession>A0A138ZXG6</accession>
<evidence type="ECO:0000256" key="5">
    <source>
        <dbReference type="ARBA" id="ARBA00022741"/>
    </source>
</evidence>
<keyword evidence="6 13" id="KW-0418">Kinase</keyword>
<dbReference type="AlphaFoldDB" id="A0A138ZXG6"/>
<keyword evidence="8" id="KW-0460">Magnesium</keyword>
<dbReference type="Gene3D" id="3.40.50.460">
    <property type="entry name" value="Phosphofructokinase domain"/>
    <property type="match status" value="1"/>
</dbReference>
<dbReference type="OrthoDB" id="537915at2759"/>
<dbReference type="NCBIfam" id="NF005301">
    <property type="entry name" value="PRK06830.1"/>
    <property type="match status" value="1"/>
</dbReference>
<dbReference type="STRING" id="1344416.A0A138ZXG6"/>
<feature type="region of interest" description="Disordered" evidence="11">
    <location>
        <begin position="48"/>
        <end position="96"/>
    </location>
</feature>
<keyword evidence="3" id="KW-0808">Transferase</keyword>
<proteinExistence type="predicted"/>
<evidence type="ECO:0000256" key="9">
    <source>
        <dbReference type="ARBA" id="ARBA00023152"/>
    </source>
</evidence>